<gene>
    <name evidence="2" type="ORF">KL86DPRO_10821</name>
</gene>
<feature type="region of interest" description="Disordered" evidence="1">
    <location>
        <begin position="1"/>
        <end position="54"/>
    </location>
</feature>
<reference evidence="2" key="1">
    <citation type="submission" date="2016-04" db="EMBL/GenBank/DDBJ databases">
        <authorList>
            <person name="Evans L.H."/>
            <person name="Alamgir A."/>
            <person name="Owens N."/>
            <person name="Weber N.D."/>
            <person name="Virtaneva K."/>
            <person name="Barbian K."/>
            <person name="Babar A."/>
            <person name="Rosenke K."/>
        </authorList>
    </citation>
    <scope>NUCLEOTIDE SEQUENCE</scope>
    <source>
        <strain evidence="2">86</strain>
    </source>
</reference>
<dbReference type="AlphaFoldDB" id="A0A212J6X2"/>
<protein>
    <submittedName>
        <fullName evidence="2">Uncharacterized protein</fullName>
    </submittedName>
</protein>
<dbReference type="EMBL" id="FLUQ01000001">
    <property type="protein sequence ID" value="SBV95154.1"/>
    <property type="molecule type" value="Genomic_DNA"/>
</dbReference>
<feature type="compositionally biased region" description="Polar residues" evidence="1">
    <location>
        <begin position="1"/>
        <end position="12"/>
    </location>
</feature>
<evidence type="ECO:0000313" key="2">
    <source>
        <dbReference type="EMBL" id="SBV95154.1"/>
    </source>
</evidence>
<feature type="compositionally biased region" description="Basic and acidic residues" evidence="1">
    <location>
        <begin position="35"/>
        <end position="54"/>
    </location>
</feature>
<name>A0A212J6X2_9DELT</name>
<proteinExistence type="predicted"/>
<sequence>MNNNPKGCNQYTGKHCSGMPKKDGKKEAMSMSGPEGRKGPGKKEDGCHCADKSK</sequence>
<evidence type="ECO:0000256" key="1">
    <source>
        <dbReference type="SAM" id="MobiDB-lite"/>
    </source>
</evidence>
<organism evidence="2">
    <name type="scientific">uncultured delta proteobacterium</name>
    <dbReference type="NCBI Taxonomy" id="34034"/>
    <lineage>
        <taxon>Bacteria</taxon>
        <taxon>Deltaproteobacteria</taxon>
        <taxon>environmental samples</taxon>
    </lineage>
</organism>
<accession>A0A212J6X2</accession>